<feature type="transmembrane region" description="Helical" evidence="6">
    <location>
        <begin position="979"/>
        <end position="1001"/>
    </location>
</feature>
<sequence length="1007" mass="109765">MSAQESLPVSPQESTVATTELTTTAPATTTVPSTSAAIPTTQAPTSSPVSVKRSGDIDRIVVDDQDGVEWGYGSKASDEDIFAIKRTGEGSIEEIVKVVIDGNMIEPEYYGFVNNPEGGYLAFDLDALTEIPPRNVVFEVRTTGTADYRIAENFEVPSARDLSESGYGRNPNANATVNPEGVGQARVAVPGYDDIELGVSGLQTTFVNGNPELKFQVNRTSPLDRYFRLTRFVVKKDRNDSNTKSIAGPVRVRVIRNGRTVQDRVLDRLDEVNWGSNARNQSYNKEFKVVPNVKDFRIEHGDTIILNPQGPPNGNYQVQVWGERRSACPSESAVVAPLGPREVTPAEIASGTRKFVSTSEDASGGTSNRNAMIRTVLNLQNQGNANFQRLGRSNWIHNGLAYNPDDNWLYAVSQYRGDQPDCYPAAHLLQVDPTTGSVRNLGPLTGVTLPMESATSNNDHELINSGVIHNGTLFVSNSATSGTRQMYKIPLPGTQGFQAGLPRIEKMTRNGSPVWARAEDYAQVREDPKYAWGLVSKYAFDPGWNLDGANTLVIQRINLETGETDHYSITGDKAKAPNGEVLTQQTTWGKAWTYGNGNLGFGVGGHANAGFSTVQIQVDNPSSDTPSIHVVQLLPKAPFSYNTDAASDGLRNPPPASDLKIVKKTITPDDPDWAQLSQLPDFNEYSTYWKVVVENGDSFNSGSTLMEYLPSIYDPDNGSFQLVGTSASEGQSQDIHNPRSYKKVDGGSVFQIGLPVMKPNSTLSMYWRAKAFTPDAFAPNREFSRQGCAPNSVELVNNDQEINPGDNTSTSRCPSEIPKFDFNIKKVDASGGVNPLSGAEFVIVNAESEAGGVAPADEKDLDRNTWPNNKKVIRLTEGTGDVKGFYTPTQQLRPDTPYRLYEARSPLDSEGRRYSLLTKPVVFRVKAERDKAPTIEFYDEQRKTWSTARPTEVTGISVQENTIVMDVANVRQGKLPKTGGIGVGVTTVLGLLIAAAGGLLANKRRRA</sequence>
<dbReference type="AlphaFoldDB" id="A0A9X3LVL7"/>
<organism evidence="8 9">
    <name type="scientific">Corynebacterium meitnerae</name>
    <dbReference type="NCBI Taxonomy" id="2913498"/>
    <lineage>
        <taxon>Bacteria</taxon>
        <taxon>Bacillati</taxon>
        <taxon>Actinomycetota</taxon>
        <taxon>Actinomycetes</taxon>
        <taxon>Mycobacteriales</taxon>
        <taxon>Corynebacteriaceae</taxon>
        <taxon>Corynebacterium</taxon>
    </lineage>
</organism>
<dbReference type="Proteomes" id="UP001146468">
    <property type="component" value="Unassembled WGS sequence"/>
</dbReference>
<keyword evidence="6" id="KW-0812">Transmembrane</keyword>
<comment type="caution">
    <text evidence="8">The sequence shown here is derived from an EMBL/GenBank/DDBJ whole genome shotgun (WGS) entry which is preliminary data.</text>
</comment>
<evidence type="ECO:0000256" key="4">
    <source>
        <dbReference type="ARBA" id="ARBA00023088"/>
    </source>
</evidence>
<dbReference type="NCBIfam" id="TIGR01167">
    <property type="entry name" value="LPXTG_anchor"/>
    <property type="match status" value="1"/>
</dbReference>
<keyword evidence="6" id="KW-0472">Membrane</keyword>
<accession>A0A9X3LVL7</accession>
<keyword evidence="4" id="KW-0572">Peptidoglycan-anchor</keyword>
<evidence type="ECO:0000256" key="6">
    <source>
        <dbReference type="SAM" id="Phobius"/>
    </source>
</evidence>
<dbReference type="Gene3D" id="2.60.40.10">
    <property type="entry name" value="Immunoglobulins"/>
    <property type="match status" value="1"/>
</dbReference>
<feature type="compositionally biased region" description="Low complexity" evidence="5">
    <location>
        <begin position="14"/>
        <end position="41"/>
    </location>
</feature>
<dbReference type="SUPFAM" id="SSF63825">
    <property type="entry name" value="YWTD domain"/>
    <property type="match status" value="1"/>
</dbReference>
<evidence type="ECO:0000313" key="8">
    <source>
        <dbReference type="EMBL" id="MCZ9294894.1"/>
    </source>
</evidence>
<dbReference type="InterPro" id="IPR054215">
    <property type="entry name" value="DUF6923"/>
</dbReference>
<dbReference type="RefSeq" id="WP_269966312.1">
    <property type="nucleotide sequence ID" value="NZ_JAKMUS010000024.1"/>
</dbReference>
<feature type="domain" description="Gram-positive cocci surface proteins LPxTG" evidence="7">
    <location>
        <begin position="975"/>
        <end position="1007"/>
    </location>
</feature>
<gene>
    <name evidence="8" type="ORF">L8U60_10420</name>
</gene>
<evidence type="ECO:0000256" key="3">
    <source>
        <dbReference type="ARBA" id="ARBA00022729"/>
    </source>
</evidence>
<dbReference type="Pfam" id="PF21959">
    <property type="entry name" value="DUF6923"/>
    <property type="match status" value="1"/>
</dbReference>
<keyword evidence="1" id="KW-0134">Cell wall</keyword>
<keyword evidence="2" id="KW-0964">Secreted</keyword>
<evidence type="ECO:0000256" key="1">
    <source>
        <dbReference type="ARBA" id="ARBA00022512"/>
    </source>
</evidence>
<dbReference type="PROSITE" id="PS50847">
    <property type="entry name" value="GRAM_POS_ANCHORING"/>
    <property type="match status" value="1"/>
</dbReference>
<evidence type="ECO:0000259" key="7">
    <source>
        <dbReference type="PROSITE" id="PS50847"/>
    </source>
</evidence>
<evidence type="ECO:0000313" key="9">
    <source>
        <dbReference type="Proteomes" id="UP001146468"/>
    </source>
</evidence>
<dbReference type="GO" id="GO:0005975">
    <property type="term" value="P:carbohydrate metabolic process"/>
    <property type="evidence" value="ECO:0007669"/>
    <property type="project" value="UniProtKB-ARBA"/>
</dbReference>
<evidence type="ECO:0000256" key="2">
    <source>
        <dbReference type="ARBA" id="ARBA00022525"/>
    </source>
</evidence>
<keyword evidence="3" id="KW-0732">Signal</keyword>
<evidence type="ECO:0000256" key="5">
    <source>
        <dbReference type="SAM" id="MobiDB-lite"/>
    </source>
</evidence>
<keyword evidence="9" id="KW-1185">Reference proteome</keyword>
<keyword evidence="6" id="KW-1133">Transmembrane helix</keyword>
<dbReference type="InterPro" id="IPR019931">
    <property type="entry name" value="LPXTG_anchor"/>
</dbReference>
<protein>
    <submittedName>
        <fullName evidence="8">LPXTG cell wall anchor domain-containing protein</fullName>
    </submittedName>
</protein>
<reference evidence="8" key="1">
    <citation type="submission" date="2022-02" db="EMBL/GenBank/DDBJ databases">
        <title>Corynebacterium sp. from urogenital microbiome.</title>
        <authorList>
            <person name="Cappelli E.A."/>
            <person name="Ribeiro T.G."/>
            <person name="Peixe L."/>
        </authorList>
    </citation>
    <scope>NUCLEOTIDE SEQUENCE</scope>
    <source>
        <strain evidence="8">C8Ua_172</strain>
    </source>
</reference>
<dbReference type="Pfam" id="PF00746">
    <property type="entry name" value="Gram_pos_anchor"/>
    <property type="match status" value="1"/>
</dbReference>
<dbReference type="InterPro" id="IPR013783">
    <property type="entry name" value="Ig-like_fold"/>
</dbReference>
<proteinExistence type="predicted"/>
<feature type="region of interest" description="Disordered" evidence="5">
    <location>
        <begin position="1"/>
        <end position="52"/>
    </location>
</feature>
<name>A0A9X3LVL7_9CORY</name>
<dbReference type="EMBL" id="JAKMUS010000024">
    <property type="protein sequence ID" value="MCZ9294894.1"/>
    <property type="molecule type" value="Genomic_DNA"/>
</dbReference>
<feature type="compositionally biased region" description="Polar residues" evidence="5">
    <location>
        <begin position="1"/>
        <end position="13"/>
    </location>
</feature>